<dbReference type="Proteomes" id="UP000038045">
    <property type="component" value="Unplaced"/>
</dbReference>
<evidence type="ECO:0000256" key="1">
    <source>
        <dbReference type="SAM" id="Phobius"/>
    </source>
</evidence>
<feature type="chain" id="PRO_5005891325" evidence="2">
    <location>
        <begin position="20"/>
        <end position="358"/>
    </location>
</feature>
<evidence type="ECO:0000313" key="3">
    <source>
        <dbReference type="Proteomes" id="UP000038045"/>
    </source>
</evidence>
<reference evidence="4" key="1">
    <citation type="submission" date="2017-02" db="UniProtKB">
        <authorList>
            <consortium name="WormBaseParasite"/>
        </authorList>
    </citation>
    <scope>IDENTIFICATION</scope>
</reference>
<dbReference type="AlphaFoldDB" id="A0A0N4Z943"/>
<keyword evidence="1" id="KW-0812">Transmembrane</keyword>
<feature type="signal peptide" evidence="2">
    <location>
        <begin position="1"/>
        <end position="19"/>
    </location>
</feature>
<evidence type="ECO:0000313" key="4">
    <source>
        <dbReference type="WBParaSite" id="PTRK_0000383400.1"/>
    </source>
</evidence>
<keyword evidence="1" id="KW-1133">Transmembrane helix</keyword>
<protein>
    <submittedName>
        <fullName evidence="4">Glycoprotein</fullName>
    </submittedName>
</protein>
<evidence type="ECO:0000256" key="2">
    <source>
        <dbReference type="SAM" id="SignalP"/>
    </source>
</evidence>
<keyword evidence="1" id="KW-0472">Membrane</keyword>
<sequence>MNILTTIILLCILFGKVFLLQICPIVSELEPVKFPQVNNICASMIKNKEFIEARVYFIVTDFVKDSCTTTKSSTILLSPSSVINVETYTLYHRNVVTSFQKISCVPETAEYLGEGIYYIIEEIVQPNAFKLDEKISNKTCNKLVNDLSSVEGDFSEKGINFVRRVTGHDDVTGFVSSSNIFYAECNPIRLPIATKSLIESSCYNGTKIASEDGKIWYSKNGLDVIDKDNVMECLNSVNHIITESIDNERKMEQISLPVREYSPTPELETSTITVEILEEPHEESVMNSINAYIMEFNYKFVRLMDSLSYFSALELIFLLLCLCIFYSCIFFCIRTCCECVYYTMFSEETPNTSFATFV</sequence>
<accession>A0A0N4Z943</accession>
<dbReference type="WBParaSite" id="PTRK_0000383400.1">
    <property type="protein sequence ID" value="PTRK_0000383400.1"/>
    <property type="gene ID" value="PTRK_0000383400"/>
</dbReference>
<proteinExistence type="predicted"/>
<organism evidence="3 4">
    <name type="scientific">Parastrongyloides trichosuri</name>
    <name type="common">Possum-specific nematode worm</name>
    <dbReference type="NCBI Taxonomy" id="131310"/>
    <lineage>
        <taxon>Eukaryota</taxon>
        <taxon>Metazoa</taxon>
        <taxon>Ecdysozoa</taxon>
        <taxon>Nematoda</taxon>
        <taxon>Chromadorea</taxon>
        <taxon>Rhabditida</taxon>
        <taxon>Tylenchina</taxon>
        <taxon>Panagrolaimomorpha</taxon>
        <taxon>Strongyloidoidea</taxon>
        <taxon>Strongyloididae</taxon>
        <taxon>Parastrongyloides</taxon>
    </lineage>
</organism>
<keyword evidence="3" id="KW-1185">Reference proteome</keyword>
<keyword evidence="2" id="KW-0732">Signal</keyword>
<feature type="transmembrane region" description="Helical" evidence="1">
    <location>
        <begin position="309"/>
        <end position="333"/>
    </location>
</feature>
<name>A0A0N4Z943_PARTI</name>